<dbReference type="Pfam" id="PF14555">
    <property type="entry name" value="UBA_4"/>
    <property type="match status" value="1"/>
</dbReference>
<organism evidence="14 15">
    <name type="scientific">Patella caerulea</name>
    <name type="common">Rayed Mediterranean limpet</name>
    <dbReference type="NCBI Taxonomy" id="87958"/>
    <lineage>
        <taxon>Eukaryota</taxon>
        <taxon>Metazoa</taxon>
        <taxon>Spiralia</taxon>
        <taxon>Lophotrochozoa</taxon>
        <taxon>Mollusca</taxon>
        <taxon>Gastropoda</taxon>
        <taxon>Patellogastropoda</taxon>
        <taxon>Patelloidea</taxon>
        <taxon>Patellidae</taxon>
        <taxon>Patella</taxon>
    </lineage>
</organism>
<keyword evidence="8" id="KW-0378">Hydrolase</keyword>
<sequence length="335" mass="38869">MSDSEDDSNLPPQQECLERCKQFAELTGTDRALAMFYLQDREWDLQRSVNDYFESMGKACGSDDDVQVISPPETTAVNDTEPHRLRLLSWNIDGLDKLNQESRTKAVYEKIKAENPHVVFLQEVIPPIEVMIRGYCSDYKFLSGYVHGSFQYYSAILLKKDFLTKFDSADIIQFPGSVMGRNLLIAKATIKGINFSFMTAHLESCKEHSKERVEQLKSAFKKMKEFEKDRTVIFGGDLNLRDKEVAKLPENIYDLWEVTGKRPEAKFTWDMNRNDNKEFGGDFKPKLRFDRLYIKHSIPPTVKPVYFELVGIERLKTCQRFASDHWGLLTHYDKV</sequence>
<evidence type="ECO:0000313" key="14">
    <source>
        <dbReference type="EMBL" id="KAK6179712.1"/>
    </source>
</evidence>
<dbReference type="InterPro" id="IPR051547">
    <property type="entry name" value="TDP2-like"/>
</dbReference>
<evidence type="ECO:0000256" key="4">
    <source>
        <dbReference type="ARBA" id="ARBA00017870"/>
    </source>
</evidence>
<evidence type="ECO:0000256" key="1">
    <source>
        <dbReference type="ARBA" id="ARBA00001936"/>
    </source>
</evidence>
<keyword evidence="7" id="KW-0227">DNA damage</keyword>
<evidence type="ECO:0000256" key="9">
    <source>
        <dbReference type="ARBA" id="ARBA00022842"/>
    </source>
</evidence>
<evidence type="ECO:0000259" key="13">
    <source>
        <dbReference type="Pfam" id="PF03372"/>
    </source>
</evidence>
<keyword evidence="9" id="KW-0460">Magnesium</keyword>
<dbReference type="FunFam" id="3.60.10.10:FF:000024">
    <property type="entry name" value="Tyrosyl-DNA phosphodiesterase 2"/>
    <property type="match status" value="1"/>
</dbReference>
<dbReference type="SUPFAM" id="SSF56219">
    <property type="entry name" value="DNase I-like"/>
    <property type="match status" value="1"/>
</dbReference>
<keyword evidence="6" id="KW-0479">Metal-binding</keyword>
<evidence type="ECO:0000256" key="10">
    <source>
        <dbReference type="ARBA" id="ARBA00023204"/>
    </source>
</evidence>
<dbReference type="InterPro" id="IPR005135">
    <property type="entry name" value="Endo/exonuclease/phosphatase"/>
</dbReference>
<dbReference type="CDD" id="cd14672">
    <property type="entry name" value="UBA_ceTYDP2_like"/>
    <property type="match status" value="1"/>
</dbReference>
<proteinExistence type="predicted"/>
<dbReference type="Gene3D" id="3.60.10.10">
    <property type="entry name" value="Endonuclease/exonuclease/phosphatase"/>
    <property type="match status" value="1"/>
</dbReference>
<evidence type="ECO:0000313" key="15">
    <source>
        <dbReference type="Proteomes" id="UP001347796"/>
    </source>
</evidence>
<feature type="domain" description="Endonuclease/exonuclease/phosphatase" evidence="13">
    <location>
        <begin position="88"/>
        <end position="325"/>
    </location>
</feature>
<dbReference type="GO" id="GO:0004518">
    <property type="term" value="F:nuclease activity"/>
    <property type="evidence" value="ECO:0007669"/>
    <property type="project" value="UniProtKB-KW"/>
</dbReference>
<reference evidence="14 15" key="1">
    <citation type="submission" date="2024-01" db="EMBL/GenBank/DDBJ databases">
        <title>The genome of the rayed Mediterranean limpet Patella caerulea (Linnaeus, 1758).</title>
        <authorList>
            <person name="Anh-Thu Weber A."/>
            <person name="Halstead-Nussloch G."/>
        </authorList>
    </citation>
    <scope>NUCLEOTIDE SEQUENCE [LARGE SCALE GENOMIC DNA]</scope>
    <source>
        <strain evidence="14">AATW-2023a</strain>
        <tissue evidence="14">Whole specimen</tissue>
    </source>
</reference>
<keyword evidence="5" id="KW-0540">Nuclease</keyword>
<dbReference type="PANTHER" id="PTHR15822">
    <property type="entry name" value="TRAF AND TNF RECEPTOR-ASSOCIATED PROTEIN"/>
    <property type="match status" value="1"/>
</dbReference>
<evidence type="ECO:0000256" key="8">
    <source>
        <dbReference type="ARBA" id="ARBA00022801"/>
    </source>
</evidence>
<dbReference type="InterPro" id="IPR009060">
    <property type="entry name" value="UBA-like_sf"/>
</dbReference>
<comment type="cofactor">
    <cofactor evidence="2">
        <name>Mg(2+)</name>
        <dbReference type="ChEBI" id="CHEBI:18420"/>
    </cofactor>
</comment>
<accession>A0AAN8PKL5</accession>
<dbReference type="GO" id="GO:0003697">
    <property type="term" value="F:single-stranded DNA binding"/>
    <property type="evidence" value="ECO:0007669"/>
    <property type="project" value="TreeGrafter"/>
</dbReference>
<dbReference type="PANTHER" id="PTHR15822:SF4">
    <property type="entry name" value="TYROSYL-DNA PHOSPHODIESTERASE 2"/>
    <property type="match status" value="1"/>
</dbReference>
<dbReference type="GO" id="GO:0016605">
    <property type="term" value="C:PML body"/>
    <property type="evidence" value="ECO:0007669"/>
    <property type="project" value="UniProtKB-SubCell"/>
</dbReference>
<comment type="subcellular location">
    <subcellularLocation>
        <location evidence="3">Nucleus</location>
        <location evidence="3">PML body</location>
    </subcellularLocation>
</comment>
<evidence type="ECO:0000256" key="12">
    <source>
        <dbReference type="ARBA" id="ARBA00031304"/>
    </source>
</evidence>
<name>A0AAN8PKL5_PATCE</name>
<dbReference type="Proteomes" id="UP001347796">
    <property type="component" value="Unassembled WGS sequence"/>
</dbReference>
<gene>
    <name evidence="14" type="ORF">SNE40_012014</name>
</gene>
<evidence type="ECO:0000256" key="6">
    <source>
        <dbReference type="ARBA" id="ARBA00022723"/>
    </source>
</evidence>
<comment type="caution">
    <text evidence="14">The sequence shown here is derived from an EMBL/GenBank/DDBJ whole genome shotgun (WGS) entry which is preliminary data.</text>
</comment>
<dbReference type="EMBL" id="JAZGQO010000008">
    <property type="protein sequence ID" value="KAK6179712.1"/>
    <property type="molecule type" value="Genomic_DNA"/>
</dbReference>
<keyword evidence="10" id="KW-0234">DNA repair</keyword>
<dbReference type="Pfam" id="PF03372">
    <property type="entry name" value="Exo_endo_phos"/>
    <property type="match status" value="1"/>
</dbReference>
<dbReference type="InterPro" id="IPR036691">
    <property type="entry name" value="Endo/exonu/phosph_ase_sf"/>
</dbReference>
<evidence type="ECO:0000256" key="2">
    <source>
        <dbReference type="ARBA" id="ARBA00001946"/>
    </source>
</evidence>
<dbReference type="SUPFAM" id="SSF46934">
    <property type="entry name" value="UBA-like"/>
    <property type="match status" value="1"/>
</dbReference>
<protein>
    <recommendedName>
        <fullName evidence="4">Tyrosyl-DNA phosphodiesterase 2</fullName>
    </recommendedName>
    <alternativeName>
        <fullName evidence="12">5'-tyrosyl-DNA phosphodiesterase</fullName>
    </alternativeName>
</protein>
<evidence type="ECO:0000256" key="5">
    <source>
        <dbReference type="ARBA" id="ARBA00022722"/>
    </source>
</evidence>
<comment type="cofactor">
    <cofactor evidence="1">
        <name>Mn(2+)</name>
        <dbReference type="ChEBI" id="CHEBI:29035"/>
    </cofactor>
</comment>
<dbReference type="GO" id="GO:0046872">
    <property type="term" value="F:metal ion binding"/>
    <property type="evidence" value="ECO:0007669"/>
    <property type="project" value="UniProtKB-KW"/>
</dbReference>
<dbReference type="GO" id="GO:0006302">
    <property type="term" value="P:double-strand break repair"/>
    <property type="evidence" value="ECO:0007669"/>
    <property type="project" value="TreeGrafter"/>
</dbReference>
<dbReference type="AlphaFoldDB" id="A0AAN8PKL5"/>
<evidence type="ECO:0000256" key="7">
    <source>
        <dbReference type="ARBA" id="ARBA00022763"/>
    </source>
</evidence>
<dbReference type="CDD" id="cd09080">
    <property type="entry name" value="TDP2"/>
    <property type="match status" value="1"/>
</dbReference>
<evidence type="ECO:0000256" key="3">
    <source>
        <dbReference type="ARBA" id="ARBA00004322"/>
    </source>
</evidence>
<keyword evidence="11" id="KW-0539">Nucleus</keyword>
<dbReference type="Gene3D" id="1.10.8.10">
    <property type="entry name" value="DNA helicase RuvA subunit, C-terminal domain"/>
    <property type="match status" value="1"/>
</dbReference>
<dbReference type="GO" id="GO:0005737">
    <property type="term" value="C:cytoplasm"/>
    <property type="evidence" value="ECO:0007669"/>
    <property type="project" value="TreeGrafter"/>
</dbReference>
<dbReference type="GO" id="GO:0070260">
    <property type="term" value="F:5'-tyrosyl-DNA phosphodiesterase activity"/>
    <property type="evidence" value="ECO:0007669"/>
    <property type="project" value="TreeGrafter"/>
</dbReference>
<evidence type="ECO:0000256" key="11">
    <source>
        <dbReference type="ARBA" id="ARBA00023242"/>
    </source>
</evidence>
<keyword evidence="15" id="KW-1185">Reference proteome</keyword>